<dbReference type="GO" id="GO:0000155">
    <property type="term" value="F:phosphorelay sensor kinase activity"/>
    <property type="evidence" value="ECO:0007669"/>
    <property type="project" value="InterPro"/>
</dbReference>
<dbReference type="SUPFAM" id="SSF52402">
    <property type="entry name" value="Adenine nucleotide alpha hydrolases-like"/>
    <property type="match status" value="1"/>
</dbReference>
<dbReference type="GO" id="GO:0005524">
    <property type="term" value="F:ATP binding"/>
    <property type="evidence" value="ECO:0007669"/>
    <property type="project" value="UniProtKB-KW"/>
</dbReference>
<dbReference type="PROSITE" id="PS50109">
    <property type="entry name" value="HIS_KIN"/>
    <property type="match status" value="1"/>
</dbReference>
<comment type="caution">
    <text evidence="15">The sequence shown here is derived from an EMBL/GenBank/DDBJ whole genome shotgun (WGS) entry which is preliminary data.</text>
</comment>
<dbReference type="Pfam" id="PF13493">
    <property type="entry name" value="DUF4118"/>
    <property type="match status" value="1"/>
</dbReference>
<proteinExistence type="predicted"/>
<keyword evidence="16" id="KW-1185">Reference proteome</keyword>
<keyword evidence="11" id="KW-0902">Two-component regulatory system</keyword>
<evidence type="ECO:0000256" key="13">
    <source>
        <dbReference type="SAM" id="Phobius"/>
    </source>
</evidence>
<organism evidence="15 16">
    <name type="scientific">Brevifollis gellanilyticus</name>
    <dbReference type="NCBI Taxonomy" id="748831"/>
    <lineage>
        <taxon>Bacteria</taxon>
        <taxon>Pseudomonadati</taxon>
        <taxon>Verrucomicrobiota</taxon>
        <taxon>Verrucomicrobiia</taxon>
        <taxon>Verrucomicrobiales</taxon>
        <taxon>Verrucomicrobiaceae</taxon>
    </lineage>
</organism>
<evidence type="ECO:0000256" key="7">
    <source>
        <dbReference type="ARBA" id="ARBA00022741"/>
    </source>
</evidence>
<evidence type="ECO:0000256" key="12">
    <source>
        <dbReference type="ARBA" id="ARBA00023136"/>
    </source>
</evidence>
<dbReference type="InterPro" id="IPR027417">
    <property type="entry name" value="P-loop_NTPase"/>
</dbReference>
<evidence type="ECO:0000256" key="1">
    <source>
        <dbReference type="ARBA" id="ARBA00000085"/>
    </source>
</evidence>
<dbReference type="Gene3D" id="3.40.50.620">
    <property type="entry name" value="HUPs"/>
    <property type="match status" value="1"/>
</dbReference>
<evidence type="ECO:0000256" key="3">
    <source>
        <dbReference type="ARBA" id="ARBA00012438"/>
    </source>
</evidence>
<dbReference type="InterPro" id="IPR029016">
    <property type="entry name" value="GAF-like_dom_sf"/>
</dbReference>
<evidence type="ECO:0000256" key="5">
    <source>
        <dbReference type="ARBA" id="ARBA00022679"/>
    </source>
</evidence>
<dbReference type="GO" id="GO:0005737">
    <property type="term" value="C:cytoplasm"/>
    <property type="evidence" value="ECO:0007669"/>
    <property type="project" value="UniProtKB-ARBA"/>
</dbReference>
<dbReference type="SUPFAM" id="SSF55874">
    <property type="entry name" value="ATPase domain of HSP90 chaperone/DNA topoisomerase II/histidine kinase"/>
    <property type="match status" value="1"/>
</dbReference>
<dbReference type="SMART" id="SM00387">
    <property type="entry name" value="HATPase_c"/>
    <property type="match status" value="1"/>
</dbReference>
<dbReference type="Gene3D" id="3.40.50.300">
    <property type="entry name" value="P-loop containing nucleotide triphosphate hydrolases"/>
    <property type="match status" value="1"/>
</dbReference>
<keyword evidence="7" id="KW-0547">Nucleotide-binding</keyword>
<keyword evidence="4" id="KW-0597">Phosphoprotein</keyword>
<keyword evidence="9" id="KW-0067">ATP-binding</keyword>
<keyword evidence="12 13" id="KW-0472">Membrane</keyword>
<dbReference type="EC" id="2.7.13.3" evidence="3"/>
<dbReference type="InterPro" id="IPR003661">
    <property type="entry name" value="HisK_dim/P_dom"/>
</dbReference>
<dbReference type="Proteomes" id="UP000321577">
    <property type="component" value="Unassembled WGS sequence"/>
</dbReference>
<feature type="transmembrane region" description="Helical" evidence="13">
    <location>
        <begin position="470"/>
        <end position="490"/>
    </location>
</feature>
<dbReference type="Pfam" id="PF00512">
    <property type="entry name" value="HisKA"/>
    <property type="match status" value="1"/>
</dbReference>
<dbReference type="EMBL" id="BKAG01000007">
    <property type="protein sequence ID" value="GEP42130.1"/>
    <property type="molecule type" value="Genomic_DNA"/>
</dbReference>
<evidence type="ECO:0000256" key="11">
    <source>
        <dbReference type="ARBA" id="ARBA00023012"/>
    </source>
</evidence>
<dbReference type="Gene3D" id="1.20.120.620">
    <property type="entry name" value="Backbone structure of the membrane domain of e. Coli histidine kinase receptor kdpd"/>
    <property type="match status" value="1"/>
</dbReference>
<dbReference type="SUPFAM" id="SSF55781">
    <property type="entry name" value="GAF domain-like"/>
    <property type="match status" value="1"/>
</dbReference>
<dbReference type="CDD" id="cd01987">
    <property type="entry name" value="USP_KdpD-like"/>
    <property type="match status" value="1"/>
</dbReference>
<protein>
    <recommendedName>
        <fullName evidence="3">histidine kinase</fullName>
        <ecNumber evidence="3">2.7.13.3</ecNumber>
    </recommendedName>
</protein>
<evidence type="ECO:0000256" key="10">
    <source>
        <dbReference type="ARBA" id="ARBA00022989"/>
    </source>
</evidence>
<dbReference type="PANTHER" id="PTHR45569">
    <property type="entry name" value="SENSOR PROTEIN KDPD"/>
    <property type="match status" value="1"/>
</dbReference>
<keyword evidence="5" id="KW-0808">Transferase</keyword>
<feature type="domain" description="Histidine kinase" evidence="14">
    <location>
        <begin position="664"/>
        <end position="870"/>
    </location>
</feature>
<dbReference type="CDD" id="cd00075">
    <property type="entry name" value="HATPase"/>
    <property type="match status" value="1"/>
</dbReference>
<evidence type="ECO:0000313" key="16">
    <source>
        <dbReference type="Proteomes" id="UP000321577"/>
    </source>
</evidence>
<reference evidence="15 16" key="1">
    <citation type="submission" date="2019-07" db="EMBL/GenBank/DDBJ databases">
        <title>Whole genome shotgun sequence of Brevifollis gellanilyticus NBRC 108608.</title>
        <authorList>
            <person name="Hosoyama A."/>
            <person name="Uohara A."/>
            <person name="Ohji S."/>
            <person name="Ichikawa N."/>
        </authorList>
    </citation>
    <scope>NUCLEOTIDE SEQUENCE [LARGE SCALE GENOMIC DNA]</scope>
    <source>
        <strain evidence="15 16">NBRC 108608</strain>
    </source>
</reference>
<dbReference type="InterPro" id="IPR025201">
    <property type="entry name" value="KdpD_TM"/>
</dbReference>
<feature type="transmembrane region" description="Helical" evidence="13">
    <location>
        <begin position="415"/>
        <end position="433"/>
    </location>
</feature>
<accession>A0A512M5X3</accession>
<dbReference type="Gene3D" id="3.30.565.10">
    <property type="entry name" value="Histidine kinase-like ATPase, C-terminal domain"/>
    <property type="match status" value="1"/>
</dbReference>
<dbReference type="InterPro" id="IPR003852">
    <property type="entry name" value="Sig_transdc_His_kinase_KdpD_N"/>
</dbReference>
<feature type="transmembrane region" description="Helical" evidence="13">
    <location>
        <begin position="440"/>
        <end position="458"/>
    </location>
</feature>
<sequence length="886" mass="98097">MENSSYADALLADIVRAEAKTGRLYIFLGMCPGVGKTYAMLQTARQRMKEGVEMLAGIIETHGRAETAALLEGMRMLPRRKLEHRGFMLEEFDLDAVLLQRPEIVLVDELAHSNAPGSRHAKRYQDVLELLDAGIDVYTTLNVQHIESQVDIVRQISGVTVQETVPDSILDRAHEIQLIDLSVEKLLQRMTEGKVYLGDRAEEAMSGFFKAGTLTALRELALRFTAERVDRDLEDIRRARRISSPWKTNARLMVGVGPSPHAESLIRWTRRAATRLNCPWLVVWIESSPSLSTQDQERLTRALGLARKLGAEVISATGENVAEALLRVARERNVTQIVVGKPEKRLWWRASLADQLIMGSGDIDICVVRPAASAEKKSGTGPRELLPVSVIGEYSWALVSVFVIASLCWGIAPHTGYMFVALIFLIAVVLAALRFGRGPVLAMATLSALCWNYFFIPPQFTLNISKAEDWIMFILFFIVALSMGSLTSRLRMREVAERRRASQTDALLRVTQGAALSADPAKGLADALRCINELLHAHTALVIRENDRSLPQAAHPASSFQPSAKEWGVIAWSYENKQCAGCHTETLPESAATWFPLQTATATMGVLGVHLDDETRLDFATRQMIEAFALQLALVIEKEHFVQAFSHAEVLAQSEKLHRTLLDSVSHELKTPIAVMQASLEAMEDIQSPYLTEMRTATRRLQRVVDSLLQMTRLESSALHAHHDWCDLRDVIADAQQTVGAALETHPVRLHIADDLPLLKIDFTLLAQALTNILHNAAVYTPPGTEIDLHARLQDQRLRITLRDHGPGLPPGAELRVFDKFYRAPGSPAGGTGLGLAITKGFIQALGGRISAHNHPEGGAEFVIEIEPISQLTPPVERVFQLVPNE</sequence>
<dbReference type="GO" id="GO:0005886">
    <property type="term" value="C:plasma membrane"/>
    <property type="evidence" value="ECO:0007669"/>
    <property type="project" value="TreeGrafter"/>
</dbReference>
<keyword evidence="8 15" id="KW-0418">Kinase</keyword>
<dbReference type="InterPro" id="IPR036097">
    <property type="entry name" value="HisK_dim/P_sf"/>
</dbReference>
<dbReference type="CDD" id="cd00082">
    <property type="entry name" value="HisKA"/>
    <property type="match status" value="1"/>
</dbReference>
<dbReference type="Gene3D" id="1.10.287.130">
    <property type="match status" value="1"/>
</dbReference>
<evidence type="ECO:0000313" key="15">
    <source>
        <dbReference type="EMBL" id="GEP42130.1"/>
    </source>
</evidence>
<evidence type="ECO:0000256" key="2">
    <source>
        <dbReference type="ARBA" id="ARBA00004141"/>
    </source>
</evidence>
<dbReference type="PRINTS" id="PR00344">
    <property type="entry name" value="BCTRLSENSOR"/>
</dbReference>
<dbReference type="AlphaFoldDB" id="A0A512M5X3"/>
<comment type="subcellular location">
    <subcellularLocation>
        <location evidence="2">Membrane</location>
        <topology evidence="2">Multi-pass membrane protein</topology>
    </subcellularLocation>
</comment>
<dbReference type="InterPro" id="IPR014729">
    <property type="entry name" value="Rossmann-like_a/b/a_fold"/>
</dbReference>
<dbReference type="Gene3D" id="3.30.450.40">
    <property type="match status" value="1"/>
</dbReference>
<dbReference type="SUPFAM" id="SSF47384">
    <property type="entry name" value="Homodimeric domain of signal transducing histidine kinase"/>
    <property type="match status" value="1"/>
</dbReference>
<dbReference type="InterPro" id="IPR052023">
    <property type="entry name" value="Histidine_kinase_KdpD"/>
</dbReference>
<comment type="catalytic activity">
    <reaction evidence="1">
        <text>ATP + protein L-histidine = ADP + protein N-phospho-L-histidine.</text>
        <dbReference type="EC" id="2.7.13.3"/>
    </reaction>
</comment>
<evidence type="ECO:0000256" key="6">
    <source>
        <dbReference type="ARBA" id="ARBA00022692"/>
    </source>
</evidence>
<dbReference type="InterPro" id="IPR036890">
    <property type="entry name" value="HATPase_C_sf"/>
</dbReference>
<evidence type="ECO:0000259" key="14">
    <source>
        <dbReference type="PROSITE" id="PS50109"/>
    </source>
</evidence>
<evidence type="ECO:0000256" key="4">
    <source>
        <dbReference type="ARBA" id="ARBA00022553"/>
    </source>
</evidence>
<dbReference type="SMART" id="SM00388">
    <property type="entry name" value="HisKA"/>
    <property type="match status" value="1"/>
</dbReference>
<keyword evidence="10 13" id="KW-1133">Transmembrane helix</keyword>
<dbReference type="InterPro" id="IPR003594">
    <property type="entry name" value="HATPase_dom"/>
</dbReference>
<evidence type="ECO:0000256" key="8">
    <source>
        <dbReference type="ARBA" id="ARBA00022777"/>
    </source>
</evidence>
<dbReference type="InterPro" id="IPR038318">
    <property type="entry name" value="KdpD_sf"/>
</dbReference>
<keyword evidence="6 13" id="KW-0812">Transmembrane</keyword>
<name>A0A512M5X3_9BACT</name>
<dbReference type="FunFam" id="3.40.50.300:FF:000483">
    <property type="entry name" value="Sensor histidine kinase KdpD"/>
    <property type="match status" value="1"/>
</dbReference>
<dbReference type="Pfam" id="PF02702">
    <property type="entry name" value="KdpD"/>
    <property type="match status" value="1"/>
</dbReference>
<dbReference type="Pfam" id="PF02518">
    <property type="entry name" value="HATPase_c"/>
    <property type="match status" value="1"/>
</dbReference>
<evidence type="ECO:0000256" key="9">
    <source>
        <dbReference type="ARBA" id="ARBA00022840"/>
    </source>
</evidence>
<gene>
    <name evidence="15" type="primary">kdpD</name>
    <name evidence="15" type="ORF">BGE01nite_14210</name>
</gene>
<dbReference type="InterPro" id="IPR004358">
    <property type="entry name" value="Sig_transdc_His_kin-like_C"/>
</dbReference>
<dbReference type="PANTHER" id="PTHR45569:SF1">
    <property type="entry name" value="SENSOR PROTEIN KDPD"/>
    <property type="match status" value="1"/>
</dbReference>
<dbReference type="InterPro" id="IPR005467">
    <property type="entry name" value="His_kinase_dom"/>
</dbReference>